<dbReference type="Proteomes" id="UP001362999">
    <property type="component" value="Unassembled WGS sequence"/>
</dbReference>
<keyword evidence="5" id="KW-0092">Biotin</keyword>
<evidence type="ECO:0000256" key="4">
    <source>
        <dbReference type="ARBA" id="ARBA00022729"/>
    </source>
</evidence>
<dbReference type="PROSITE" id="PS51326">
    <property type="entry name" value="AVIDIN_2"/>
    <property type="match status" value="1"/>
</dbReference>
<accession>A0AAV9ZCX7</accession>
<dbReference type="GO" id="GO:0005576">
    <property type="term" value="C:extracellular region"/>
    <property type="evidence" value="ECO:0007669"/>
    <property type="project" value="UniProtKB-SubCell"/>
</dbReference>
<protein>
    <submittedName>
        <fullName evidence="6">Avidin family protein</fullName>
    </submittedName>
</protein>
<dbReference type="InterPro" id="IPR036896">
    <property type="entry name" value="Avidin-like_sf"/>
</dbReference>
<keyword evidence="7" id="KW-1185">Reference proteome</keyword>
<evidence type="ECO:0000256" key="5">
    <source>
        <dbReference type="ARBA" id="ARBA00023267"/>
    </source>
</evidence>
<keyword evidence="3" id="KW-0964">Secreted</keyword>
<proteinExistence type="inferred from homology"/>
<gene>
    <name evidence="6" type="ORF">R3P38DRAFT_3119893</name>
</gene>
<evidence type="ECO:0000256" key="1">
    <source>
        <dbReference type="ARBA" id="ARBA00004613"/>
    </source>
</evidence>
<comment type="similarity">
    <text evidence="2">Belongs to the avidin/streptavidin family.</text>
</comment>
<dbReference type="GO" id="GO:0009374">
    <property type="term" value="F:biotin binding"/>
    <property type="evidence" value="ECO:0007669"/>
    <property type="project" value="InterPro"/>
</dbReference>
<evidence type="ECO:0000256" key="3">
    <source>
        <dbReference type="ARBA" id="ARBA00022525"/>
    </source>
</evidence>
<comment type="subcellular location">
    <subcellularLocation>
        <location evidence="1">Secreted</location>
    </subcellularLocation>
</comment>
<dbReference type="Pfam" id="PF01382">
    <property type="entry name" value="Avidin"/>
    <property type="match status" value="1"/>
</dbReference>
<evidence type="ECO:0000256" key="2">
    <source>
        <dbReference type="ARBA" id="ARBA00006297"/>
    </source>
</evidence>
<dbReference type="EMBL" id="JAWWNJ010000161">
    <property type="protein sequence ID" value="KAK6978183.1"/>
    <property type="molecule type" value="Genomic_DNA"/>
</dbReference>
<sequence>MQAGFDYTQLSGTWHNELGSIMTLTADKNGGLTGTYNSAVGEAQDAYILTGRFDTAPLADEGVALGWAVSFSAEGDAMKTILTQWLLTSGTKAGDVWESTLVGHDEFVPEPPSAESIARAKAASFASPRPEHITYSIARKKKHGNRQ</sequence>
<dbReference type="PANTHER" id="PTHR34399">
    <property type="entry name" value="AVIDIN-RELATED"/>
    <property type="match status" value="1"/>
</dbReference>
<name>A0AAV9ZCX7_9AGAR</name>
<comment type="caution">
    <text evidence="6">The sequence shown here is derived from an EMBL/GenBank/DDBJ whole genome shotgun (WGS) entry which is preliminary data.</text>
</comment>
<dbReference type="SUPFAM" id="SSF50876">
    <property type="entry name" value="Avidin/streptavidin"/>
    <property type="match status" value="1"/>
</dbReference>
<evidence type="ECO:0000313" key="6">
    <source>
        <dbReference type="EMBL" id="KAK6978183.1"/>
    </source>
</evidence>
<organism evidence="6 7">
    <name type="scientific">Favolaschia claudopus</name>
    <dbReference type="NCBI Taxonomy" id="2862362"/>
    <lineage>
        <taxon>Eukaryota</taxon>
        <taxon>Fungi</taxon>
        <taxon>Dikarya</taxon>
        <taxon>Basidiomycota</taxon>
        <taxon>Agaricomycotina</taxon>
        <taxon>Agaricomycetes</taxon>
        <taxon>Agaricomycetidae</taxon>
        <taxon>Agaricales</taxon>
        <taxon>Marasmiineae</taxon>
        <taxon>Mycenaceae</taxon>
        <taxon>Favolaschia</taxon>
    </lineage>
</organism>
<dbReference type="PRINTS" id="PR00709">
    <property type="entry name" value="AVIDIN"/>
</dbReference>
<dbReference type="InterPro" id="IPR005468">
    <property type="entry name" value="Avidin/str"/>
</dbReference>
<dbReference type="AlphaFoldDB" id="A0AAV9ZCX7"/>
<dbReference type="Gene3D" id="2.40.128.30">
    <property type="entry name" value="Avidin-like"/>
    <property type="match status" value="1"/>
</dbReference>
<keyword evidence="4" id="KW-0732">Signal</keyword>
<reference evidence="6 7" key="1">
    <citation type="journal article" date="2024" name="J Genomics">
        <title>Draft genome sequencing and assembly of Favolaschia claudopus CIRM-BRFM 2984 isolated from oak limbs.</title>
        <authorList>
            <person name="Navarro D."/>
            <person name="Drula E."/>
            <person name="Chaduli D."/>
            <person name="Cazenave R."/>
            <person name="Ahrendt S."/>
            <person name="Wang J."/>
            <person name="Lipzen A."/>
            <person name="Daum C."/>
            <person name="Barry K."/>
            <person name="Grigoriev I.V."/>
            <person name="Favel A."/>
            <person name="Rosso M.N."/>
            <person name="Martin F."/>
        </authorList>
    </citation>
    <scope>NUCLEOTIDE SEQUENCE [LARGE SCALE GENOMIC DNA]</scope>
    <source>
        <strain evidence="6 7">CIRM-BRFM 2984</strain>
    </source>
</reference>
<evidence type="ECO:0000313" key="7">
    <source>
        <dbReference type="Proteomes" id="UP001362999"/>
    </source>
</evidence>
<dbReference type="InterPro" id="IPR051764">
    <property type="entry name" value="Avidin/Streptavidin-rel"/>
</dbReference>
<dbReference type="InterPro" id="IPR005469">
    <property type="entry name" value="Avidin"/>
</dbReference>